<proteinExistence type="predicted"/>
<accession>A0A1L1PE52</accession>
<dbReference type="SUPFAM" id="SSF46785">
    <property type="entry name" value="Winged helix' DNA-binding domain"/>
    <property type="match status" value="1"/>
</dbReference>
<dbReference type="Pfam" id="PF12802">
    <property type="entry name" value="MarR_2"/>
    <property type="match status" value="1"/>
</dbReference>
<reference evidence="7" key="1">
    <citation type="submission" date="2014-02" db="EMBL/GenBank/DDBJ databases">
        <authorList>
            <person name="Gan H."/>
        </authorList>
    </citation>
    <scope>NUCLEOTIDE SEQUENCE [LARGE SCALE GENOMIC DNA]</scope>
    <source>
        <strain evidence="7">S1</strain>
    </source>
</reference>
<dbReference type="SMART" id="SM00347">
    <property type="entry name" value="HTH_MARR"/>
    <property type="match status" value="1"/>
</dbReference>
<feature type="region of interest" description="Disordered" evidence="4">
    <location>
        <begin position="1"/>
        <end position="29"/>
    </location>
</feature>
<dbReference type="RefSeq" id="WP_009515118.1">
    <property type="nucleotide sequence ID" value="NZ_CCAE010000022.1"/>
</dbReference>
<protein>
    <submittedName>
        <fullName evidence="6">MarR family transcriptional regulator</fullName>
    </submittedName>
</protein>
<dbReference type="GO" id="GO:0003677">
    <property type="term" value="F:DNA binding"/>
    <property type="evidence" value="ECO:0007669"/>
    <property type="project" value="UniProtKB-KW"/>
</dbReference>
<dbReference type="PROSITE" id="PS01117">
    <property type="entry name" value="HTH_MARR_1"/>
    <property type="match status" value="1"/>
</dbReference>
<dbReference type="InterPro" id="IPR023187">
    <property type="entry name" value="Tscrpt_reg_MarR-type_CS"/>
</dbReference>
<dbReference type="GO" id="GO:0006950">
    <property type="term" value="P:response to stress"/>
    <property type="evidence" value="ECO:0007669"/>
    <property type="project" value="TreeGrafter"/>
</dbReference>
<keyword evidence="2" id="KW-0238">DNA-binding</keyword>
<name>A0A1L1PE52_HYDIT</name>
<gene>
    <name evidence="6" type="ORF">BN948_02762</name>
</gene>
<reference evidence="7" key="2">
    <citation type="submission" date="2014-11" db="EMBL/GenBank/DDBJ databases">
        <title>Draft genome sequence of Hydrogenophaga intermedia S1.</title>
        <authorList>
            <person name="Gan H.M."/>
            <person name="Chew T.H."/>
            <person name="Stolz A."/>
        </authorList>
    </citation>
    <scope>NUCLEOTIDE SEQUENCE [LARGE SCALE GENOMIC DNA]</scope>
    <source>
        <strain evidence="7">S1</strain>
    </source>
</reference>
<evidence type="ECO:0000256" key="2">
    <source>
        <dbReference type="ARBA" id="ARBA00023125"/>
    </source>
</evidence>
<evidence type="ECO:0000313" key="6">
    <source>
        <dbReference type="EMBL" id="CDN88328.1"/>
    </source>
</evidence>
<dbReference type="InterPro" id="IPR039422">
    <property type="entry name" value="MarR/SlyA-like"/>
</dbReference>
<keyword evidence="7" id="KW-1185">Reference proteome</keyword>
<evidence type="ECO:0000256" key="4">
    <source>
        <dbReference type="SAM" id="MobiDB-lite"/>
    </source>
</evidence>
<keyword evidence="3" id="KW-0804">Transcription</keyword>
<dbReference type="PANTHER" id="PTHR33164">
    <property type="entry name" value="TRANSCRIPTIONAL REGULATOR, MARR FAMILY"/>
    <property type="match status" value="1"/>
</dbReference>
<evidence type="ECO:0000259" key="5">
    <source>
        <dbReference type="PROSITE" id="PS50995"/>
    </source>
</evidence>
<dbReference type="GO" id="GO:0003700">
    <property type="term" value="F:DNA-binding transcription factor activity"/>
    <property type="evidence" value="ECO:0007669"/>
    <property type="project" value="InterPro"/>
</dbReference>
<evidence type="ECO:0000313" key="7">
    <source>
        <dbReference type="Proteomes" id="UP000028878"/>
    </source>
</evidence>
<feature type="domain" description="HTH marR-type" evidence="5">
    <location>
        <begin position="36"/>
        <end position="168"/>
    </location>
</feature>
<dbReference type="PANTHER" id="PTHR33164:SF64">
    <property type="entry name" value="TRANSCRIPTIONAL REGULATOR SLYA"/>
    <property type="match status" value="1"/>
</dbReference>
<dbReference type="InterPro" id="IPR000835">
    <property type="entry name" value="HTH_MarR-typ"/>
</dbReference>
<evidence type="ECO:0000256" key="1">
    <source>
        <dbReference type="ARBA" id="ARBA00023015"/>
    </source>
</evidence>
<dbReference type="Gene3D" id="1.10.10.10">
    <property type="entry name" value="Winged helix-like DNA-binding domain superfamily/Winged helix DNA-binding domain"/>
    <property type="match status" value="1"/>
</dbReference>
<organism evidence="6 7">
    <name type="scientific">Hydrogenophaga intermedia</name>
    <dbReference type="NCBI Taxonomy" id="65786"/>
    <lineage>
        <taxon>Bacteria</taxon>
        <taxon>Pseudomonadati</taxon>
        <taxon>Pseudomonadota</taxon>
        <taxon>Betaproteobacteria</taxon>
        <taxon>Burkholderiales</taxon>
        <taxon>Comamonadaceae</taxon>
        <taxon>Hydrogenophaga</taxon>
    </lineage>
</organism>
<dbReference type="InterPro" id="IPR036388">
    <property type="entry name" value="WH-like_DNA-bd_sf"/>
</dbReference>
<dbReference type="Proteomes" id="UP000028878">
    <property type="component" value="Unassembled WGS sequence"/>
</dbReference>
<evidence type="ECO:0000256" key="3">
    <source>
        <dbReference type="ARBA" id="ARBA00023163"/>
    </source>
</evidence>
<dbReference type="AlphaFoldDB" id="A0A1L1PE52"/>
<feature type="compositionally biased region" description="Basic and acidic residues" evidence="4">
    <location>
        <begin position="1"/>
        <end position="16"/>
    </location>
</feature>
<keyword evidence="1" id="KW-0805">Transcription regulation</keyword>
<dbReference type="PROSITE" id="PS50995">
    <property type="entry name" value="HTH_MARR_2"/>
    <property type="match status" value="1"/>
</dbReference>
<dbReference type="EMBL" id="CCAE010000022">
    <property type="protein sequence ID" value="CDN88328.1"/>
    <property type="molecule type" value="Genomic_DNA"/>
</dbReference>
<sequence length="170" mass="18880">MKERRDPPPGRPKADQPPRGAATREAAERGGTRFTNDYLGYLLGQANHALFKEFDAQVREAGVGSLEWRVLAVLSGESPMAVGRLAHEVLSQQPTVTKLLQRMLAQDWVALHDDPADQRRTLVSITPFGQKTVAPLLRRARAHEEAMLADLSAAEVQRLKSQLRRLAQGR</sequence>
<dbReference type="InterPro" id="IPR036390">
    <property type="entry name" value="WH_DNA-bd_sf"/>
</dbReference>